<name>A0AA46AJS3_9CLOT</name>
<dbReference type="AlphaFoldDB" id="A0AA46AJS3"/>
<dbReference type="Proteomes" id="UP001158066">
    <property type="component" value="Unassembled WGS sequence"/>
</dbReference>
<accession>A0AA46AJS3</accession>
<feature type="transmembrane region" description="Helical" evidence="1">
    <location>
        <begin position="37"/>
        <end position="53"/>
    </location>
</feature>
<feature type="transmembrane region" description="Helical" evidence="1">
    <location>
        <begin position="12"/>
        <end position="31"/>
    </location>
</feature>
<comment type="caution">
    <text evidence="2">The sequence shown here is derived from an EMBL/GenBank/DDBJ whole genome shotgun (WGS) entry which is preliminary data.</text>
</comment>
<gene>
    <name evidence="2" type="ORF">SAMN06296020_111104</name>
</gene>
<proteinExistence type="predicted"/>
<protein>
    <submittedName>
        <fullName evidence="2">Uncharacterized protein</fullName>
    </submittedName>
</protein>
<evidence type="ECO:0000256" key="1">
    <source>
        <dbReference type="SAM" id="Phobius"/>
    </source>
</evidence>
<reference evidence="2" key="1">
    <citation type="submission" date="2017-05" db="EMBL/GenBank/DDBJ databases">
        <authorList>
            <person name="Varghese N."/>
            <person name="Submissions S."/>
        </authorList>
    </citation>
    <scope>NUCLEOTIDE SEQUENCE</scope>
    <source>
        <strain evidence="2">Su22</strain>
    </source>
</reference>
<keyword evidence="1" id="KW-1133">Transmembrane helix</keyword>
<dbReference type="RefSeq" id="WP_283410018.1">
    <property type="nucleotide sequence ID" value="NZ_FXUF01000011.1"/>
</dbReference>
<sequence>MKMTEIINQFFAAKVIFIVVSLCVVGLFITGVVYGDVTIIAGTVLALVALYKYRRQWI</sequence>
<evidence type="ECO:0000313" key="3">
    <source>
        <dbReference type="Proteomes" id="UP001158066"/>
    </source>
</evidence>
<keyword evidence="3" id="KW-1185">Reference proteome</keyword>
<keyword evidence="1" id="KW-0472">Membrane</keyword>
<dbReference type="EMBL" id="FXUF01000011">
    <property type="protein sequence ID" value="SMP64122.1"/>
    <property type="molecule type" value="Genomic_DNA"/>
</dbReference>
<organism evidence="2 3">
    <name type="scientific">Anoxynatronum buryatiense</name>
    <dbReference type="NCBI Taxonomy" id="489973"/>
    <lineage>
        <taxon>Bacteria</taxon>
        <taxon>Bacillati</taxon>
        <taxon>Bacillota</taxon>
        <taxon>Clostridia</taxon>
        <taxon>Eubacteriales</taxon>
        <taxon>Clostridiaceae</taxon>
        <taxon>Anoxynatronum</taxon>
    </lineage>
</organism>
<evidence type="ECO:0000313" key="2">
    <source>
        <dbReference type="EMBL" id="SMP64122.1"/>
    </source>
</evidence>
<keyword evidence="1" id="KW-0812">Transmembrane</keyword>